<dbReference type="InterPro" id="IPR018490">
    <property type="entry name" value="cNMP-bd_dom_sf"/>
</dbReference>
<reference evidence="1 2" key="1">
    <citation type="journal article" date="2024" name="BMC Genomics">
        <title>De novo assembly and annotation of Popillia japonica's genome with initial clues to its potential as an invasive pest.</title>
        <authorList>
            <person name="Cucini C."/>
            <person name="Boschi S."/>
            <person name="Funari R."/>
            <person name="Cardaioli E."/>
            <person name="Iannotti N."/>
            <person name="Marturano G."/>
            <person name="Paoli F."/>
            <person name="Bruttini M."/>
            <person name="Carapelli A."/>
            <person name="Frati F."/>
            <person name="Nardi F."/>
        </authorList>
    </citation>
    <scope>NUCLEOTIDE SEQUENCE [LARGE SCALE GENOMIC DNA]</scope>
    <source>
        <strain evidence="1">DMR45628</strain>
    </source>
</reference>
<evidence type="ECO:0000313" key="1">
    <source>
        <dbReference type="EMBL" id="KAK9693422.1"/>
    </source>
</evidence>
<keyword evidence="2" id="KW-1185">Reference proteome</keyword>
<gene>
    <name evidence="1" type="ORF">QE152_g34230</name>
</gene>
<name>A0AAW1IUQ3_POPJA</name>
<comment type="caution">
    <text evidence="1">The sequence shown here is derived from an EMBL/GenBank/DDBJ whole genome shotgun (WGS) entry which is preliminary data.</text>
</comment>
<dbReference type="AlphaFoldDB" id="A0AAW1IUQ3"/>
<dbReference type="Proteomes" id="UP001458880">
    <property type="component" value="Unassembled WGS sequence"/>
</dbReference>
<dbReference type="SUPFAM" id="SSF51206">
    <property type="entry name" value="cAMP-binding domain-like"/>
    <property type="match status" value="1"/>
</dbReference>
<dbReference type="EMBL" id="JASPKY010000543">
    <property type="protein sequence ID" value="KAK9693422.1"/>
    <property type="molecule type" value="Genomic_DNA"/>
</dbReference>
<sequence length="208" mass="23939">MPENLKDDILACRIIRCLKSVPFFLEVEEEFIRSVANIANLNVFPPSTNCKSERFSTLHHHIEGRYPRNGITRDRQRELLLDVNSFLNSDCFPIRELLLDVNSFLKVVSVTTVELISINLRDLLVCIRSREQLNRDLEKVLSLHMSANYIVLTRQKGRLPALVSGQKSMGKSDYFGYDINDKIKDDDHKIIFSRIIRCLKSKTNSSGV</sequence>
<evidence type="ECO:0000313" key="2">
    <source>
        <dbReference type="Proteomes" id="UP001458880"/>
    </source>
</evidence>
<proteinExistence type="predicted"/>
<organism evidence="1 2">
    <name type="scientific">Popillia japonica</name>
    <name type="common">Japanese beetle</name>
    <dbReference type="NCBI Taxonomy" id="7064"/>
    <lineage>
        <taxon>Eukaryota</taxon>
        <taxon>Metazoa</taxon>
        <taxon>Ecdysozoa</taxon>
        <taxon>Arthropoda</taxon>
        <taxon>Hexapoda</taxon>
        <taxon>Insecta</taxon>
        <taxon>Pterygota</taxon>
        <taxon>Neoptera</taxon>
        <taxon>Endopterygota</taxon>
        <taxon>Coleoptera</taxon>
        <taxon>Polyphaga</taxon>
        <taxon>Scarabaeiformia</taxon>
        <taxon>Scarabaeidae</taxon>
        <taxon>Rutelinae</taxon>
        <taxon>Popillia</taxon>
    </lineage>
</organism>
<accession>A0AAW1IUQ3</accession>
<protein>
    <submittedName>
        <fullName evidence="1">Uncharacterized protein</fullName>
    </submittedName>
</protein>